<keyword evidence="4" id="KW-0934">Plastid</keyword>
<dbReference type="PANTHER" id="PTHR10715:SF0">
    <property type="entry name" value="LARGE RIBOSOMAL SUBUNIT PROTEIN EL6"/>
    <property type="match status" value="1"/>
</dbReference>
<dbReference type="Proteomes" id="UP000324907">
    <property type="component" value="Unassembled WGS sequence"/>
</dbReference>
<evidence type="ECO:0000313" key="10">
    <source>
        <dbReference type="EMBL" id="KAA0170930.1"/>
    </source>
</evidence>
<evidence type="ECO:0000256" key="5">
    <source>
        <dbReference type="ARBA" id="ARBA00022980"/>
    </source>
</evidence>
<organism evidence="9 15">
    <name type="scientific">Cafeteria roenbergensis</name>
    <name type="common">Marine flagellate</name>
    <dbReference type="NCBI Taxonomy" id="33653"/>
    <lineage>
        <taxon>Eukaryota</taxon>
        <taxon>Sar</taxon>
        <taxon>Stramenopiles</taxon>
        <taxon>Bigyra</taxon>
        <taxon>Opalozoa</taxon>
        <taxon>Bicosoecida</taxon>
        <taxon>Cafeteriaceae</taxon>
        <taxon>Cafeteria</taxon>
    </lineage>
</organism>
<comment type="caution">
    <text evidence="9">The sequence shown here is derived from an EMBL/GenBank/DDBJ whole genome shotgun (WGS) entry which is preliminary data.</text>
</comment>
<dbReference type="GO" id="GO:0009507">
    <property type="term" value="C:chloroplast"/>
    <property type="evidence" value="ECO:0007669"/>
    <property type="project" value="UniProtKB-SubCell"/>
</dbReference>
<dbReference type="PANTHER" id="PTHR10715">
    <property type="entry name" value="60S RIBOSOMAL PROTEIN L6"/>
    <property type="match status" value="1"/>
</dbReference>
<evidence type="ECO:0000313" key="8">
    <source>
        <dbReference type="EMBL" id="KAA0153339.1"/>
    </source>
</evidence>
<evidence type="ECO:0000256" key="6">
    <source>
        <dbReference type="ARBA" id="ARBA00023274"/>
    </source>
</evidence>
<evidence type="ECO:0008006" key="16">
    <source>
        <dbReference type="Google" id="ProtNLM"/>
    </source>
</evidence>
<dbReference type="OMA" id="KWYNADD"/>
<feature type="region of interest" description="Disordered" evidence="7">
    <location>
        <begin position="1"/>
        <end position="27"/>
    </location>
</feature>
<dbReference type="EMBL" id="VLTM01000080">
    <property type="protein sequence ID" value="KAA0156934.1"/>
    <property type="molecule type" value="Genomic_DNA"/>
</dbReference>
<keyword evidence="3" id="KW-0150">Chloroplast</keyword>
<evidence type="ECO:0000313" key="13">
    <source>
        <dbReference type="Proteomes" id="UP000323011"/>
    </source>
</evidence>
<dbReference type="InterPro" id="IPR008991">
    <property type="entry name" value="Translation_prot_SH3-like_sf"/>
</dbReference>
<dbReference type="EMBL" id="VLTO01000012">
    <property type="protein sequence ID" value="KAA0175696.1"/>
    <property type="molecule type" value="Genomic_DNA"/>
</dbReference>
<evidence type="ECO:0000313" key="14">
    <source>
        <dbReference type="Proteomes" id="UP000324907"/>
    </source>
</evidence>
<dbReference type="CDD" id="cd13156">
    <property type="entry name" value="KOW_RPL6"/>
    <property type="match status" value="1"/>
</dbReference>
<comment type="subcellular location">
    <subcellularLocation>
        <location evidence="1">Plastid</location>
        <location evidence="1">Chloroplast</location>
    </subcellularLocation>
</comment>
<dbReference type="InterPro" id="IPR041997">
    <property type="entry name" value="Ribosomal_eL6_KOW"/>
</dbReference>
<protein>
    <recommendedName>
        <fullName evidence="16">60S ribosomal protein L6</fullName>
    </recommendedName>
</protein>
<evidence type="ECO:0000256" key="1">
    <source>
        <dbReference type="ARBA" id="ARBA00004229"/>
    </source>
</evidence>
<dbReference type="EMBL" id="VLTL01000010">
    <property type="protein sequence ID" value="KAA0170930.1"/>
    <property type="molecule type" value="Genomic_DNA"/>
</dbReference>
<keyword evidence="5" id="KW-0689">Ribosomal protein</keyword>
<dbReference type="GO" id="GO:0003735">
    <property type="term" value="F:structural constituent of ribosome"/>
    <property type="evidence" value="ECO:0007669"/>
    <property type="project" value="InterPro"/>
</dbReference>
<evidence type="ECO:0000256" key="2">
    <source>
        <dbReference type="ARBA" id="ARBA00010592"/>
    </source>
</evidence>
<evidence type="ECO:0000313" key="11">
    <source>
        <dbReference type="EMBL" id="KAA0175696.1"/>
    </source>
</evidence>
<evidence type="ECO:0000313" key="9">
    <source>
        <dbReference type="EMBL" id="KAA0156934.1"/>
    </source>
</evidence>
<evidence type="ECO:0000256" key="7">
    <source>
        <dbReference type="SAM" id="MobiDB-lite"/>
    </source>
</evidence>
<keyword evidence="6" id="KW-0687">Ribonucleoprotein</keyword>
<dbReference type="InterPro" id="IPR014722">
    <property type="entry name" value="Rib_uL2_dom2"/>
</dbReference>
<dbReference type="GO" id="GO:0000027">
    <property type="term" value="P:ribosomal large subunit assembly"/>
    <property type="evidence" value="ECO:0007669"/>
    <property type="project" value="TreeGrafter"/>
</dbReference>
<dbReference type="SUPFAM" id="SSF50104">
    <property type="entry name" value="Translation proteins SH3-like domain"/>
    <property type="match status" value="1"/>
</dbReference>
<comment type="similarity">
    <text evidence="2">Belongs to the eukaryotic ribosomal protein eL6 family.</text>
</comment>
<dbReference type="GO" id="GO:0022625">
    <property type="term" value="C:cytosolic large ribosomal subunit"/>
    <property type="evidence" value="ECO:0007669"/>
    <property type="project" value="TreeGrafter"/>
</dbReference>
<dbReference type="GO" id="GO:0003723">
    <property type="term" value="F:RNA binding"/>
    <property type="evidence" value="ECO:0007669"/>
    <property type="project" value="TreeGrafter"/>
</dbReference>
<dbReference type="Proteomes" id="UP000325113">
    <property type="component" value="Unassembled WGS sequence"/>
</dbReference>
<sequence length="249" mass="27080">MRFGLGAASPGRAAMPKSAGNRQLAPGVMEKSRRTRKFVEGGVFKLAAGKSPSIKASPKPAAAASRFYPADDVKVPLKRNFRPTSAKLRASITPGTVLIVLSGRFRGRRVVFLKQLESGLLLVTGPFKVNGVPLRRLNQAYVIATTTKVDISGVDIPAEASEDSFYTVSKAEKKARKVAWAKREESDFFDEAGKAKVDSVEISAAKKDAQAKLDSQLLALPEFKDKVMRSYMASRFTLTKGQMPHAMTF</sequence>
<dbReference type="Pfam" id="PF01159">
    <property type="entry name" value="Ribosomal_L6e"/>
    <property type="match status" value="1"/>
</dbReference>
<dbReference type="GO" id="GO:0002181">
    <property type="term" value="P:cytoplasmic translation"/>
    <property type="evidence" value="ECO:0007669"/>
    <property type="project" value="TreeGrafter"/>
</dbReference>
<dbReference type="AlphaFoldDB" id="A0A5A8CWP2"/>
<dbReference type="Gene3D" id="2.30.30.30">
    <property type="match status" value="1"/>
</dbReference>
<evidence type="ECO:0000313" key="15">
    <source>
        <dbReference type="Proteomes" id="UP000325113"/>
    </source>
</evidence>
<evidence type="ECO:0000313" key="12">
    <source>
        <dbReference type="Proteomes" id="UP000322899"/>
    </source>
</evidence>
<dbReference type="FunFam" id="2.30.30.30:FF:000014">
    <property type="entry name" value="60S ribosomal protein L6"/>
    <property type="match status" value="1"/>
</dbReference>
<keyword evidence="13" id="KW-1185">Reference proteome</keyword>
<dbReference type="Proteomes" id="UP000322899">
    <property type="component" value="Unassembled WGS sequence"/>
</dbReference>
<name>A0A5A8CWP2_CAFRO</name>
<dbReference type="EMBL" id="VLTN01000016">
    <property type="protein sequence ID" value="KAA0153339.1"/>
    <property type="molecule type" value="Genomic_DNA"/>
</dbReference>
<dbReference type="InterPro" id="IPR000915">
    <property type="entry name" value="60S_ribosomal_eL6"/>
</dbReference>
<evidence type="ECO:0000256" key="4">
    <source>
        <dbReference type="ARBA" id="ARBA00022640"/>
    </source>
</evidence>
<dbReference type="Proteomes" id="UP000323011">
    <property type="component" value="Unassembled WGS sequence"/>
</dbReference>
<accession>A0A5A8CWP2</accession>
<reference evidence="12 13" key="1">
    <citation type="submission" date="2019-07" db="EMBL/GenBank/DDBJ databases">
        <title>Genomes of Cafeteria roenbergensis.</title>
        <authorList>
            <person name="Fischer M.G."/>
            <person name="Hackl T."/>
            <person name="Roman M."/>
        </authorList>
    </citation>
    <scope>NUCLEOTIDE SEQUENCE [LARGE SCALE GENOMIC DNA]</scope>
    <source>
        <strain evidence="8 13">BVI</strain>
        <strain evidence="9 15">Cflag</strain>
        <strain evidence="11 12">E4-10P</strain>
        <strain evidence="10 14">RCC970-E3</strain>
    </source>
</reference>
<gene>
    <name evidence="11" type="ORF">FNF27_02778</name>
    <name evidence="10" type="ORF">FNF28_01207</name>
    <name evidence="8" type="ORF">FNF29_03153</name>
    <name evidence="9" type="ORF">FNF31_05861</name>
</gene>
<evidence type="ECO:0000256" key="3">
    <source>
        <dbReference type="ARBA" id="ARBA00022528"/>
    </source>
</evidence>
<dbReference type="OrthoDB" id="2436667at2759"/>
<proteinExistence type="inferred from homology"/>